<gene>
    <name evidence="1" type="ORF">N0V91_008979</name>
</gene>
<sequence>MLVKWLGEYASLSDSTHEDDNPHEDDSIIEDDSAIENGNASEDNKATVKSLFGTKAETFEVYYDDIDEKAILTSGLPRWLSINKESLDARTDSVRRCGEWVFWWNMLDGMEAEVSQVLSPIHARSLTIKSRMSSVYSNMSWITCRDLEWALSTLHTRGDVAPRLSLKLSPVLQHLMVDLEMWTNARASTLQAPDVRWNLDLTALDPLVVPLQTLTICGTLCAPGEPGVLKARLLATYKTEAIRLREDPQGRE</sequence>
<accession>A0A9W8Z884</accession>
<evidence type="ECO:0000313" key="2">
    <source>
        <dbReference type="Proteomes" id="UP001140510"/>
    </source>
</evidence>
<dbReference type="AlphaFoldDB" id="A0A9W8Z884"/>
<dbReference type="OrthoDB" id="10611944at2759"/>
<name>A0A9W8Z884_9PLEO</name>
<organism evidence="1 2">
    <name type="scientific">Didymella pomorum</name>
    <dbReference type="NCBI Taxonomy" id="749634"/>
    <lineage>
        <taxon>Eukaryota</taxon>
        <taxon>Fungi</taxon>
        <taxon>Dikarya</taxon>
        <taxon>Ascomycota</taxon>
        <taxon>Pezizomycotina</taxon>
        <taxon>Dothideomycetes</taxon>
        <taxon>Pleosporomycetidae</taxon>
        <taxon>Pleosporales</taxon>
        <taxon>Pleosporineae</taxon>
        <taxon>Didymellaceae</taxon>
        <taxon>Didymella</taxon>
    </lineage>
</organism>
<comment type="caution">
    <text evidence="1">The sequence shown here is derived from an EMBL/GenBank/DDBJ whole genome shotgun (WGS) entry which is preliminary data.</text>
</comment>
<dbReference type="EMBL" id="JAPEVA010000096">
    <property type="protein sequence ID" value="KAJ4400004.1"/>
    <property type="molecule type" value="Genomic_DNA"/>
</dbReference>
<evidence type="ECO:0000313" key="1">
    <source>
        <dbReference type="EMBL" id="KAJ4400004.1"/>
    </source>
</evidence>
<reference evidence="1" key="1">
    <citation type="submission" date="2022-10" db="EMBL/GenBank/DDBJ databases">
        <title>Tapping the CABI collections for fungal endophytes: first genome assemblies for Collariella, Neodidymelliopsis, Ascochyta clinopodiicola, Didymella pomorum, Didymosphaeria variabile, Neocosmospora piperis and Neocucurbitaria cava.</title>
        <authorList>
            <person name="Hill R."/>
        </authorList>
    </citation>
    <scope>NUCLEOTIDE SEQUENCE</scope>
    <source>
        <strain evidence="1">IMI 355091</strain>
    </source>
</reference>
<keyword evidence="2" id="KW-1185">Reference proteome</keyword>
<dbReference type="Proteomes" id="UP001140510">
    <property type="component" value="Unassembled WGS sequence"/>
</dbReference>
<protein>
    <submittedName>
        <fullName evidence="1">Uncharacterized protein</fullName>
    </submittedName>
</protein>
<proteinExistence type="predicted"/>